<dbReference type="HOGENOM" id="CLU_079580_1_0_10"/>
<evidence type="ECO:0000313" key="2">
    <source>
        <dbReference type="Proteomes" id="UP000014073"/>
    </source>
</evidence>
<dbReference type="GO" id="GO:0008705">
    <property type="term" value="F:methionine synthase activity"/>
    <property type="evidence" value="ECO:0007669"/>
    <property type="project" value="InterPro"/>
</dbReference>
<dbReference type="eggNOG" id="COG1410">
    <property type="taxonomic scope" value="Bacteria"/>
</dbReference>
<gene>
    <name evidence="1" type="ORF">BACCOPRO_03188</name>
</gene>
<dbReference type="STRING" id="547042.BACCOPRO_03188"/>
<dbReference type="Gene3D" id="3.40.109.40">
    <property type="match status" value="1"/>
</dbReference>
<sequence length="215" mass="24094">MVYNLHITTDEAGALLELSDSLADQLEGVVEAFNRTIHPAGGYRVYETIHLDADGFVLEGIPFHTGYKIAHALRGSSSLAVVSITLGEDISRLIEQYNKEFDFITAYWLDKLSNWALEQLMRLLKQELREEVAKDHLKITSHWGPGYCGWDLKEQEKLLPLSGADQWGITLSSSMLMRPVKSMSGVVGIGDQVIYKESGCGDCRLPNCAYRSLKW</sequence>
<reference evidence="1 2" key="1">
    <citation type="submission" date="2008-12" db="EMBL/GenBank/DDBJ databases">
        <authorList>
            <person name="Fulton L."/>
            <person name="Clifton S."/>
            <person name="Fulton B."/>
            <person name="Xu J."/>
            <person name="Minx P."/>
            <person name="Pepin K.H."/>
            <person name="Johnson M."/>
            <person name="Bhonagiri V."/>
            <person name="Nash W.E."/>
            <person name="Mardis E.R."/>
            <person name="Wilson R.K."/>
        </authorList>
    </citation>
    <scope>NUCLEOTIDE SEQUENCE [LARGE SCALE GENOMIC DNA]</scope>
    <source>
        <strain evidence="1 2">DSM 18228</strain>
    </source>
</reference>
<protein>
    <submittedName>
        <fullName evidence="1">Vitamin B12 dependent methionine synthase, activation domain protein</fullName>
    </submittedName>
</protein>
<dbReference type="InterPro" id="IPR037010">
    <property type="entry name" value="VitB12-dep_Met_synth_activ_sf"/>
</dbReference>
<dbReference type="EMBL" id="ACBW01000202">
    <property type="protein sequence ID" value="EEF77666.1"/>
    <property type="molecule type" value="Genomic_DNA"/>
</dbReference>
<keyword evidence="2" id="KW-1185">Reference proteome</keyword>
<dbReference type="AlphaFoldDB" id="S0FEH6"/>
<dbReference type="Proteomes" id="UP000014073">
    <property type="component" value="Unassembled WGS sequence"/>
</dbReference>
<accession>S0FEH6</accession>
<organism evidence="1 2">
    <name type="scientific">Phocaeicola coprophilus DSM 18228 = JCM 13818</name>
    <dbReference type="NCBI Taxonomy" id="547042"/>
    <lineage>
        <taxon>Bacteria</taxon>
        <taxon>Pseudomonadati</taxon>
        <taxon>Bacteroidota</taxon>
        <taxon>Bacteroidia</taxon>
        <taxon>Bacteroidales</taxon>
        <taxon>Bacteroidaceae</taxon>
        <taxon>Phocaeicola</taxon>
    </lineage>
</organism>
<comment type="caution">
    <text evidence="1">The sequence shown here is derived from an EMBL/GenBank/DDBJ whole genome shotgun (WGS) entry which is preliminary data.</text>
</comment>
<evidence type="ECO:0000313" key="1">
    <source>
        <dbReference type="EMBL" id="EEF77666.1"/>
    </source>
</evidence>
<proteinExistence type="predicted"/>
<dbReference type="OrthoDB" id="1420678at2"/>
<dbReference type="SUPFAM" id="SSF56507">
    <property type="entry name" value="Methionine synthase activation domain-like"/>
    <property type="match status" value="1"/>
</dbReference>
<name>S0FEH6_9BACT</name>
<dbReference type="GeneID" id="78403485"/>
<dbReference type="RefSeq" id="WP_008144573.1">
    <property type="nucleotide sequence ID" value="NZ_EQ973647.1"/>
</dbReference>